<reference evidence="1 2" key="1">
    <citation type="journal article" date="2019" name="Genome Biol. Evol.">
        <title>Insights into the evolution of the New World diploid cottons (Gossypium, subgenus Houzingenia) based on genome sequencing.</title>
        <authorList>
            <person name="Grover C.E."/>
            <person name="Arick M.A. 2nd"/>
            <person name="Thrash A."/>
            <person name="Conover J.L."/>
            <person name="Sanders W.S."/>
            <person name="Peterson D.G."/>
            <person name="Frelichowski J.E."/>
            <person name="Scheffler J.A."/>
            <person name="Scheffler B.E."/>
            <person name="Wendel J.F."/>
        </authorList>
    </citation>
    <scope>NUCLEOTIDE SEQUENCE [LARGE SCALE GENOMIC DNA]</scope>
    <source>
        <strain evidence="1">0</strain>
        <tissue evidence="1">Leaf</tissue>
    </source>
</reference>
<organism evidence="1 2">
    <name type="scientific">Gossypium harknessii</name>
    <dbReference type="NCBI Taxonomy" id="34285"/>
    <lineage>
        <taxon>Eukaryota</taxon>
        <taxon>Viridiplantae</taxon>
        <taxon>Streptophyta</taxon>
        <taxon>Embryophyta</taxon>
        <taxon>Tracheophyta</taxon>
        <taxon>Spermatophyta</taxon>
        <taxon>Magnoliopsida</taxon>
        <taxon>eudicotyledons</taxon>
        <taxon>Gunneridae</taxon>
        <taxon>Pentapetalae</taxon>
        <taxon>rosids</taxon>
        <taxon>malvids</taxon>
        <taxon>Malvales</taxon>
        <taxon>Malvaceae</taxon>
        <taxon>Malvoideae</taxon>
        <taxon>Gossypium</taxon>
    </lineage>
</organism>
<evidence type="ECO:0000313" key="1">
    <source>
        <dbReference type="EMBL" id="MBA0800248.1"/>
    </source>
</evidence>
<keyword evidence="2" id="KW-1185">Reference proteome</keyword>
<evidence type="ECO:0000313" key="2">
    <source>
        <dbReference type="Proteomes" id="UP000593560"/>
    </source>
</evidence>
<accession>A0A7J9GSF0</accession>
<proteinExistence type="predicted"/>
<dbReference type="AlphaFoldDB" id="A0A7J9GSF0"/>
<comment type="caution">
    <text evidence="1">The sequence shown here is derived from an EMBL/GenBank/DDBJ whole genome shotgun (WGS) entry which is preliminary data.</text>
</comment>
<sequence length="45" mass="5074">MVSGTLQTSWQLYSAEFQKSSTRSKIIAEGNHQNSPGFSRYMCSE</sequence>
<gene>
    <name evidence="1" type="ORF">Gohar_010694</name>
</gene>
<dbReference type="EMBL" id="JABFAD010000006">
    <property type="protein sequence ID" value="MBA0800248.1"/>
    <property type="molecule type" value="Genomic_DNA"/>
</dbReference>
<name>A0A7J9GSF0_9ROSI</name>
<dbReference type="Proteomes" id="UP000593560">
    <property type="component" value="Unassembled WGS sequence"/>
</dbReference>
<protein>
    <submittedName>
        <fullName evidence="1">Uncharacterized protein</fullName>
    </submittedName>
</protein>